<organism evidence="10 11">
    <name type="scientific">Aquincola tertiaricarbonis</name>
    <dbReference type="NCBI Taxonomy" id="391953"/>
    <lineage>
        <taxon>Bacteria</taxon>
        <taxon>Pseudomonadati</taxon>
        <taxon>Pseudomonadota</taxon>
        <taxon>Betaproteobacteria</taxon>
        <taxon>Burkholderiales</taxon>
        <taxon>Sphaerotilaceae</taxon>
        <taxon>Aquincola</taxon>
    </lineage>
</organism>
<dbReference type="PROSITE" id="PS01129">
    <property type="entry name" value="PSI_RLU"/>
    <property type="match status" value="1"/>
</dbReference>
<evidence type="ECO:0000256" key="3">
    <source>
        <dbReference type="ARBA" id="ARBA00010876"/>
    </source>
</evidence>
<dbReference type="Gene3D" id="3.10.290.10">
    <property type="entry name" value="RNA-binding S4 domain"/>
    <property type="match status" value="1"/>
</dbReference>
<dbReference type="InterPro" id="IPR020103">
    <property type="entry name" value="PsdUridine_synth_cat_dom_sf"/>
</dbReference>
<dbReference type="PROSITE" id="PS50889">
    <property type="entry name" value="S4"/>
    <property type="match status" value="1"/>
</dbReference>
<dbReference type="RefSeq" id="WP_250197473.1">
    <property type="nucleotide sequence ID" value="NZ_CP097636.1"/>
</dbReference>
<evidence type="ECO:0000313" key="10">
    <source>
        <dbReference type="EMBL" id="URI09241.1"/>
    </source>
</evidence>
<dbReference type="InterPro" id="IPR050188">
    <property type="entry name" value="RluA_PseudoU_synthase"/>
</dbReference>
<evidence type="ECO:0000256" key="6">
    <source>
        <dbReference type="ARBA" id="ARBA00023235"/>
    </source>
</evidence>
<dbReference type="InterPro" id="IPR006145">
    <property type="entry name" value="PsdUridine_synth_RsuA/RluA"/>
</dbReference>
<dbReference type="Proteomes" id="UP001056201">
    <property type="component" value="Chromosome 2"/>
</dbReference>
<dbReference type="InterPro" id="IPR002942">
    <property type="entry name" value="S4_RNA-bd"/>
</dbReference>
<keyword evidence="5 7" id="KW-0694">RNA-binding</keyword>
<feature type="domain" description="RNA-binding S4" evidence="9">
    <location>
        <begin position="13"/>
        <end position="71"/>
    </location>
</feature>
<dbReference type="Pfam" id="PF00849">
    <property type="entry name" value="PseudoU_synth_2"/>
    <property type="match status" value="1"/>
</dbReference>
<dbReference type="InterPro" id="IPR006225">
    <property type="entry name" value="PsdUridine_synth_RluC/D"/>
</dbReference>
<dbReference type="Gene3D" id="3.30.2350.10">
    <property type="entry name" value="Pseudouridine synthase"/>
    <property type="match status" value="1"/>
</dbReference>
<keyword evidence="11" id="KW-1185">Reference proteome</keyword>
<name>A0ABY4S768_AQUTE</name>
<keyword evidence="4" id="KW-0698">rRNA processing</keyword>
<evidence type="ECO:0000256" key="1">
    <source>
        <dbReference type="ARBA" id="ARBA00000381"/>
    </source>
</evidence>
<sequence>MQRLVIDENSAGQRLDNFLLRVLKGVPKTHVYRVIRSGEVRVNKGRAGADTRLELGDEVRVPPVRLPDRQDAPAAPPREFPLLYEDDHLLAIDKPAGVAVHGGSGVSFGVIEQLRRARPQAKFLELVHRLDKETSGILLLAKKRSALTALQDQFRARDTGKTYAALVIGAWPASRKVIDVPLHKFLDAAGERRVRTAVGEDEGKRSITLVKVAATYARFSLLDVTIKTGRTHQIRVHLQHEGHPIVGDPKYGDFELNREVARGPLRFGRMFLHARRLAFDHPATGQRIELAADLPTECQQLLASL</sequence>
<keyword evidence="6 8" id="KW-0413">Isomerase</keyword>
<dbReference type="InterPro" id="IPR036986">
    <property type="entry name" value="S4_RNA-bd_sf"/>
</dbReference>
<protein>
    <recommendedName>
        <fullName evidence="8">Pseudouridine synthase</fullName>
        <ecNumber evidence="8">5.4.99.-</ecNumber>
    </recommendedName>
</protein>
<dbReference type="EMBL" id="CP097636">
    <property type="protein sequence ID" value="URI09241.1"/>
    <property type="molecule type" value="Genomic_DNA"/>
</dbReference>
<dbReference type="PANTHER" id="PTHR21600:SF92">
    <property type="entry name" value="RIBOSOMAL LARGE SUBUNIT PSEUDOURIDINE SYNTHASE C"/>
    <property type="match status" value="1"/>
</dbReference>
<comment type="catalytic activity">
    <reaction evidence="1">
        <text>uridine(955/2504/2580) in 23S rRNA = pseudouridine(955/2504/2580) in 23S rRNA</text>
        <dbReference type="Rhea" id="RHEA:42528"/>
        <dbReference type="Rhea" id="RHEA-COMP:10099"/>
        <dbReference type="Rhea" id="RHEA-COMP:10100"/>
        <dbReference type="ChEBI" id="CHEBI:65314"/>
        <dbReference type="ChEBI" id="CHEBI:65315"/>
        <dbReference type="EC" id="5.4.99.24"/>
    </reaction>
</comment>
<comment type="function">
    <text evidence="2">Responsible for synthesis of pseudouridine from uracil at positions 955, 2504 and 2580 in 23S ribosomal RNA.</text>
</comment>
<evidence type="ECO:0000256" key="4">
    <source>
        <dbReference type="ARBA" id="ARBA00022552"/>
    </source>
</evidence>
<proteinExistence type="inferred from homology"/>
<evidence type="ECO:0000259" key="9">
    <source>
        <dbReference type="SMART" id="SM00363"/>
    </source>
</evidence>
<evidence type="ECO:0000256" key="5">
    <source>
        <dbReference type="ARBA" id="ARBA00022884"/>
    </source>
</evidence>
<reference evidence="10" key="1">
    <citation type="submission" date="2022-05" db="EMBL/GenBank/DDBJ databases">
        <title>An RpoN-dependent PEP-CTERM gene is involved in floc formation of an Aquincola tertiaricarbonis strain.</title>
        <authorList>
            <person name="Qiu D."/>
            <person name="Xia M."/>
        </authorList>
    </citation>
    <scope>NUCLEOTIDE SEQUENCE</scope>
    <source>
        <strain evidence="10">RN12</strain>
    </source>
</reference>
<evidence type="ECO:0000256" key="2">
    <source>
        <dbReference type="ARBA" id="ARBA00002876"/>
    </source>
</evidence>
<dbReference type="CDD" id="cd00165">
    <property type="entry name" value="S4"/>
    <property type="match status" value="1"/>
</dbReference>
<accession>A0ABY4S768</accession>
<evidence type="ECO:0000313" key="11">
    <source>
        <dbReference type="Proteomes" id="UP001056201"/>
    </source>
</evidence>
<dbReference type="NCBIfam" id="TIGR00005">
    <property type="entry name" value="rluA_subfam"/>
    <property type="match status" value="1"/>
</dbReference>
<evidence type="ECO:0000256" key="7">
    <source>
        <dbReference type="PROSITE-ProRule" id="PRU00182"/>
    </source>
</evidence>
<dbReference type="SUPFAM" id="SSF55120">
    <property type="entry name" value="Pseudouridine synthase"/>
    <property type="match status" value="1"/>
</dbReference>
<dbReference type="SUPFAM" id="SSF55174">
    <property type="entry name" value="Alpha-L RNA-binding motif"/>
    <property type="match status" value="1"/>
</dbReference>
<comment type="similarity">
    <text evidence="3 8">Belongs to the pseudouridine synthase RluA family.</text>
</comment>
<dbReference type="Pfam" id="PF01479">
    <property type="entry name" value="S4"/>
    <property type="match status" value="1"/>
</dbReference>
<evidence type="ECO:0000256" key="8">
    <source>
        <dbReference type="RuleBase" id="RU362028"/>
    </source>
</evidence>
<dbReference type="EC" id="5.4.99.-" evidence="8"/>
<dbReference type="InterPro" id="IPR006224">
    <property type="entry name" value="PsdUridine_synth_RluA-like_CS"/>
</dbReference>
<dbReference type="SMART" id="SM00363">
    <property type="entry name" value="S4"/>
    <property type="match status" value="1"/>
</dbReference>
<dbReference type="PANTHER" id="PTHR21600">
    <property type="entry name" value="MITOCHONDRIAL RNA PSEUDOURIDINE SYNTHASE"/>
    <property type="match status" value="1"/>
</dbReference>
<dbReference type="CDD" id="cd02869">
    <property type="entry name" value="PseudoU_synth_RluA_like"/>
    <property type="match status" value="1"/>
</dbReference>
<comment type="catalytic activity">
    <reaction evidence="8">
        <text>a uridine in RNA = a pseudouridine in RNA</text>
        <dbReference type="Rhea" id="RHEA:48348"/>
        <dbReference type="Rhea" id="RHEA-COMP:12068"/>
        <dbReference type="Rhea" id="RHEA-COMP:12069"/>
        <dbReference type="ChEBI" id="CHEBI:65314"/>
        <dbReference type="ChEBI" id="CHEBI:65315"/>
    </reaction>
</comment>
<gene>
    <name evidence="10" type="ORF">MW290_27125</name>
</gene>